<sequence length="105" mass="12166">MDRRPHQGTDKARMATWVTGSARWIKKLCSQDSNGQTIITIVDRKIVKKGNWVDLQAVYPDLKLGLYDIGKMRMGTFRTAQRLSTMKILEQKLLINFPCFILWLP</sequence>
<proteinExistence type="predicted"/>
<dbReference type="STRING" id="133412.A0A1R1WY58"/>
<comment type="caution">
    <text evidence="1">The sequence shown here is derived from an EMBL/GenBank/DDBJ whole genome shotgun (WGS) entry which is preliminary data.</text>
</comment>
<dbReference type="Proteomes" id="UP000187283">
    <property type="component" value="Unassembled WGS sequence"/>
</dbReference>
<evidence type="ECO:0000313" key="1">
    <source>
        <dbReference type="EMBL" id="OMJ07322.1"/>
    </source>
</evidence>
<name>A0A1R1WY58_9FUNG</name>
<protein>
    <submittedName>
        <fullName evidence="1">Uncharacterized protein</fullName>
    </submittedName>
</protein>
<accession>A0A1R1WY58</accession>
<dbReference type="EMBL" id="LSSN01006074">
    <property type="protein sequence ID" value="OMJ07322.1"/>
    <property type="molecule type" value="Genomic_DNA"/>
</dbReference>
<organism evidence="1 2">
    <name type="scientific">Smittium culicis</name>
    <dbReference type="NCBI Taxonomy" id="133412"/>
    <lineage>
        <taxon>Eukaryota</taxon>
        <taxon>Fungi</taxon>
        <taxon>Fungi incertae sedis</taxon>
        <taxon>Zoopagomycota</taxon>
        <taxon>Kickxellomycotina</taxon>
        <taxon>Harpellomycetes</taxon>
        <taxon>Harpellales</taxon>
        <taxon>Legeriomycetaceae</taxon>
        <taxon>Smittium</taxon>
    </lineage>
</organism>
<dbReference type="AlphaFoldDB" id="A0A1R1WY58"/>
<evidence type="ECO:0000313" key="2">
    <source>
        <dbReference type="Proteomes" id="UP000187283"/>
    </source>
</evidence>
<gene>
    <name evidence="1" type="ORF">AYI70_g12273</name>
</gene>
<reference evidence="1 2" key="1">
    <citation type="submission" date="2017-01" db="EMBL/GenBank/DDBJ databases">
        <authorList>
            <person name="Mah S.A."/>
            <person name="Swanson W.J."/>
            <person name="Moy G.W."/>
            <person name="Vacquier V.D."/>
        </authorList>
    </citation>
    <scope>NUCLEOTIDE SEQUENCE [LARGE SCALE GENOMIC DNA]</scope>
    <source>
        <strain evidence="1 2">GSMNP</strain>
    </source>
</reference>
<keyword evidence="2" id="KW-1185">Reference proteome</keyword>